<dbReference type="GO" id="GO:0016020">
    <property type="term" value="C:membrane"/>
    <property type="evidence" value="ECO:0007669"/>
    <property type="project" value="InterPro"/>
</dbReference>
<protein>
    <recommendedName>
        <fullName evidence="2">histidine kinase</fullName>
        <ecNumber evidence="2">2.7.13.3</ecNumber>
    </recommendedName>
</protein>
<dbReference type="PROSITE" id="PS50005">
    <property type="entry name" value="TPR"/>
    <property type="match status" value="3"/>
</dbReference>
<dbReference type="PROSITE" id="PS50293">
    <property type="entry name" value="TPR_REGION"/>
    <property type="match status" value="1"/>
</dbReference>
<dbReference type="EMBL" id="WOWS01000002">
    <property type="protein sequence ID" value="MUU78043.1"/>
    <property type="molecule type" value="Genomic_DNA"/>
</dbReference>
<evidence type="ECO:0000256" key="10">
    <source>
        <dbReference type="SAM" id="Phobius"/>
    </source>
</evidence>
<sequence length="622" mass="70791">MDSLLNVTQASKDSSKVALAHSRLAWMYLNSDVSTAKAHLDTSMVVYSKLKDLDGIAISNYKYAVYNRVTGNFTEAHRYIDSYIDYAKKKRDTFKIANSAYQKGVIYSLQTDYESSLKEYHKTLRLYEAIKDSASIGFTLNSIGIVYKNLKNYDKAIKNYEQAVALHQKMNDKGNLANVYNSIGAAYAEQGKSDKALEYYKKTLALDKEIGNNWGTAKVGNNIGHIYIEKEKYNQALQYLNNALKIQRKHNYEADIAETLTQLSVVYLNLGNYQKSEALIQEVFENDIPSVKEYQAAHQQAYRIYSATNQPKKALEHYKAYTIYKDSIFNENNLKNINALQIQFETEKKDKSILQQQITLQEQDIEIQKKDRRFFYVSGLVVLLLLIAIASWIVFRQKQKRKNQELITLKREYQIKSLESLIEGEEKERLRIAKELHDGVNGDLSAIKHKLSTLLEMNNNVINEAIAMIDSSCEQVRAISHNLVPPSLENFNLIEATENYCANLDAVSKEQITFQHLGDDVGLTKKAEVNAFRIIQELITNALKHAEASEINVQISHRNNLVQITVEDDGKGFDKDKVDSQGIGLSNIQSRVDYLNANLDVISNAQGTSYTIDIDLNNLNDN</sequence>
<dbReference type="CDD" id="cd16917">
    <property type="entry name" value="HATPase_UhpB-NarQ-NarX-like"/>
    <property type="match status" value="1"/>
</dbReference>
<keyword evidence="4" id="KW-0808">Transferase</keyword>
<evidence type="ECO:0000256" key="2">
    <source>
        <dbReference type="ARBA" id="ARBA00012438"/>
    </source>
</evidence>
<dbReference type="InterPro" id="IPR050482">
    <property type="entry name" value="Sensor_HK_TwoCompSys"/>
</dbReference>
<feature type="repeat" description="TPR" evidence="9">
    <location>
        <begin position="177"/>
        <end position="210"/>
    </location>
</feature>
<dbReference type="InterPro" id="IPR019734">
    <property type="entry name" value="TPR_rpt"/>
</dbReference>
<dbReference type="InterPro" id="IPR036890">
    <property type="entry name" value="HATPase_C_sf"/>
</dbReference>
<keyword evidence="10" id="KW-1133">Transmembrane helix</keyword>
<dbReference type="EC" id="2.7.13.3" evidence="2"/>
<comment type="catalytic activity">
    <reaction evidence="1">
        <text>ATP + protein L-histidine = ADP + protein N-phospho-L-histidine.</text>
        <dbReference type="EC" id="2.7.13.3"/>
    </reaction>
</comment>
<dbReference type="Pfam" id="PF07730">
    <property type="entry name" value="HisKA_3"/>
    <property type="match status" value="1"/>
</dbReference>
<comment type="caution">
    <text evidence="12">The sequence shown here is derived from an EMBL/GenBank/DDBJ whole genome shotgun (WGS) entry which is preliminary data.</text>
</comment>
<accession>A0A6L6U741</accession>
<dbReference type="GO" id="GO:0005524">
    <property type="term" value="F:ATP binding"/>
    <property type="evidence" value="ECO:0007669"/>
    <property type="project" value="UniProtKB-KW"/>
</dbReference>
<keyword evidence="3" id="KW-0597">Phosphoprotein</keyword>
<evidence type="ECO:0000256" key="9">
    <source>
        <dbReference type="PROSITE-ProRule" id="PRU00339"/>
    </source>
</evidence>
<dbReference type="Proteomes" id="UP000478208">
    <property type="component" value="Unassembled WGS sequence"/>
</dbReference>
<keyword evidence="7" id="KW-0067">ATP-binding</keyword>
<dbReference type="SMART" id="SM00028">
    <property type="entry name" value="TPR"/>
    <property type="match status" value="5"/>
</dbReference>
<evidence type="ECO:0000259" key="11">
    <source>
        <dbReference type="PROSITE" id="PS50109"/>
    </source>
</evidence>
<evidence type="ECO:0000256" key="4">
    <source>
        <dbReference type="ARBA" id="ARBA00022679"/>
    </source>
</evidence>
<feature type="transmembrane region" description="Helical" evidence="10">
    <location>
        <begin position="374"/>
        <end position="395"/>
    </location>
</feature>
<evidence type="ECO:0000256" key="7">
    <source>
        <dbReference type="ARBA" id="ARBA00022840"/>
    </source>
</evidence>
<dbReference type="InterPro" id="IPR011712">
    <property type="entry name" value="Sig_transdc_His_kin_sub3_dim/P"/>
</dbReference>
<keyword evidence="13" id="KW-1185">Reference proteome</keyword>
<evidence type="ECO:0000256" key="1">
    <source>
        <dbReference type="ARBA" id="ARBA00000085"/>
    </source>
</evidence>
<evidence type="ECO:0000256" key="8">
    <source>
        <dbReference type="ARBA" id="ARBA00023012"/>
    </source>
</evidence>
<dbReference type="PANTHER" id="PTHR24421:SF10">
    <property type="entry name" value="NITRATE_NITRITE SENSOR PROTEIN NARQ"/>
    <property type="match status" value="1"/>
</dbReference>
<keyword evidence="8" id="KW-0902">Two-component regulatory system</keyword>
<keyword evidence="10" id="KW-0472">Membrane</keyword>
<keyword evidence="5" id="KW-0547">Nucleotide-binding</keyword>
<dbReference type="SMART" id="SM00387">
    <property type="entry name" value="HATPase_c"/>
    <property type="match status" value="1"/>
</dbReference>
<dbReference type="InterPro" id="IPR011990">
    <property type="entry name" value="TPR-like_helical_dom_sf"/>
</dbReference>
<keyword evidence="9" id="KW-0802">TPR repeat</keyword>
<feature type="repeat" description="TPR" evidence="9">
    <location>
        <begin position="137"/>
        <end position="170"/>
    </location>
</feature>
<evidence type="ECO:0000313" key="12">
    <source>
        <dbReference type="EMBL" id="MUU78043.1"/>
    </source>
</evidence>
<feature type="repeat" description="TPR" evidence="9">
    <location>
        <begin position="217"/>
        <end position="250"/>
    </location>
</feature>
<dbReference type="InterPro" id="IPR005467">
    <property type="entry name" value="His_kinase_dom"/>
</dbReference>
<evidence type="ECO:0000256" key="5">
    <source>
        <dbReference type="ARBA" id="ARBA00022741"/>
    </source>
</evidence>
<dbReference type="GO" id="GO:0046983">
    <property type="term" value="F:protein dimerization activity"/>
    <property type="evidence" value="ECO:0007669"/>
    <property type="project" value="InterPro"/>
</dbReference>
<feature type="domain" description="Histidine kinase" evidence="11">
    <location>
        <begin position="533"/>
        <end position="618"/>
    </location>
</feature>
<evidence type="ECO:0000256" key="3">
    <source>
        <dbReference type="ARBA" id="ARBA00022553"/>
    </source>
</evidence>
<gene>
    <name evidence="12" type="ORF">GN138_06270</name>
</gene>
<dbReference type="Gene3D" id="1.20.5.1930">
    <property type="match status" value="1"/>
</dbReference>
<dbReference type="PROSITE" id="PS50109">
    <property type="entry name" value="HIS_KIN"/>
    <property type="match status" value="1"/>
</dbReference>
<dbReference type="Gene3D" id="1.25.40.10">
    <property type="entry name" value="Tetratricopeptide repeat domain"/>
    <property type="match status" value="1"/>
</dbReference>
<name>A0A6L6U741_9FLAO</name>
<dbReference type="Pfam" id="PF02518">
    <property type="entry name" value="HATPase_c"/>
    <property type="match status" value="1"/>
</dbReference>
<dbReference type="PANTHER" id="PTHR24421">
    <property type="entry name" value="NITRATE/NITRITE SENSOR PROTEIN NARX-RELATED"/>
    <property type="match status" value="1"/>
</dbReference>
<dbReference type="AlphaFoldDB" id="A0A6L6U741"/>
<dbReference type="Pfam" id="PF13424">
    <property type="entry name" value="TPR_12"/>
    <property type="match status" value="2"/>
</dbReference>
<dbReference type="InterPro" id="IPR003594">
    <property type="entry name" value="HATPase_dom"/>
</dbReference>
<dbReference type="Gene3D" id="3.30.565.10">
    <property type="entry name" value="Histidine kinase-like ATPase, C-terminal domain"/>
    <property type="match status" value="1"/>
</dbReference>
<dbReference type="SUPFAM" id="SSF55874">
    <property type="entry name" value="ATPase domain of HSP90 chaperone/DNA topoisomerase II/histidine kinase"/>
    <property type="match status" value="1"/>
</dbReference>
<proteinExistence type="predicted"/>
<dbReference type="RefSeq" id="WP_157362942.1">
    <property type="nucleotide sequence ID" value="NZ_WOWS01000002.1"/>
</dbReference>
<organism evidence="12 13">
    <name type="scientific">Winogradskyella endarachnes</name>
    <dbReference type="NCBI Taxonomy" id="2681965"/>
    <lineage>
        <taxon>Bacteria</taxon>
        <taxon>Pseudomonadati</taxon>
        <taxon>Bacteroidota</taxon>
        <taxon>Flavobacteriia</taxon>
        <taxon>Flavobacteriales</taxon>
        <taxon>Flavobacteriaceae</taxon>
        <taxon>Winogradskyella</taxon>
    </lineage>
</organism>
<evidence type="ECO:0000313" key="13">
    <source>
        <dbReference type="Proteomes" id="UP000478208"/>
    </source>
</evidence>
<reference evidence="12 13" key="1">
    <citation type="submission" date="2019-12" db="EMBL/GenBank/DDBJ databases">
        <authorList>
            <person name="Li J."/>
        </authorList>
    </citation>
    <scope>NUCLEOTIDE SEQUENCE [LARGE SCALE GENOMIC DNA]</scope>
    <source>
        <strain evidence="12 13">HL2-2</strain>
    </source>
</reference>
<keyword evidence="6" id="KW-0418">Kinase</keyword>
<keyword evidence="10" id="KW-0812">Transmembrane</keyword>
<evidence type="ECO:0000256" key="6">
    <source>
        <dbReference type="ARBA" id="ARBA00022777"/>
    </source>
</evidence>
<dbReference type="SUPFAM" id="SSF48452">
    <property type="entry name" value="TPR-like"/>
    <property type="match status" value="2"/>
</dbReference>
<dbReference type="GO" id="GO:0000155">
    <property type="term" value="F:phosphorelay sensor kinase activity"/>
    <property type="evidence" value="ECO:0007669"/>
    <property type="project" value="InterPro"/>
</dbReference>